<dbReference type="AlphaFoldDB" id="A0A1D6M305"/>
<sequence length="167" mass="18542">MGNLSGVAAISLLANHGRASETKEHAMDNSPEIRNNCSSQLVDQPVVAPFSRYCDPKNKPLIFSNFDLMCNIVDSFAIFAEIAILSFQKANQSGIDNNLDRAKLGKLGDLRNSWNMLSKQYKEEYEKCIEESKSLDYDKLYKGLEVLADLDKHANSTVIIPLTGSPL</sequence>
<dbReference type="PANTHER" id="PTHR43198">
    <property type="entry name" value="BIFUNCTIONAL TH2 PROTEIN"/>
    <property type="match status" value="1"/>
</dbReference>
<gene>
    <name evidence="1" type="ORF">ZEAMMB73_Zm00001d038077</name>
</gene>
<organism evidence="1">
    <name type="scientific">Zea mays</name>
    <name type="common">Maize</name>
    <dbReference type="NCBI Taxonomy" id="4577"/>
    <lineage>
        <taxon>Eukaryota</taxon>
        <taxon>Viridiplantae</taxon>
        <taxon>Streptophyta</taxon>
        <taxon>Embryophyta</taxon>
        <taxon>Tracheophyta</taxon>
        <taxon>Spermatophyta</taxon>
        <taxon>Magnoliopsida</taxon>
        <taxon>Liliopsida</taxon>
        <taxon>Poales</taxon>
        <taxon>Poaceae</taxon>
        <taxon>PACMAD clade</taxon>
        <taxon>Panicoideae</taxon>
        <taxon>Andropogonodae</taxon>
        <taxon>Andropogoneae</taxon>
        <taxon>Tripsacinae</taxon>
        <taxon>Zea</taxon>
    </lineage>
</organism>
<dbReference type="PANTHER" id="PTHR43198:SF2">
    <property type="entry name" value="SI:CH1073-67J19.1-RELATED"/>
    <property type="match status" value="1"/>
</dbReference>
<name>A0A1D6M305_MAIZE</name>
<dbReference type="EMBL" id="CM000782">
    <property type="protein sequence ID" value="AQK85565.1"/>
    <property type="molecule type" value="Genomic_DNA"/>
</dbReference>
<accession>A0A1D6M305</accession>
<reference evidence="1" key="1">
    <citation type="submission" date="2015-12" db="EMBL/GenBank/DDBJ databases">
        <title>Update maize B73 reference genome by single molecule sequencing technologies.</title>
        <authorList>
            <consortium name="Maize Genome Sequencing Project"/>
            <person name="Ware D."/>
        </authorList>
    </citation>
    <scope>NUCLEOTIDE SEQUENCE</scope>
    <source>
        <tissue evidence="1">Seedling</tissue>
    </source>
</reference>
<dbReference type="InterPro" id="IPR050967">
    <property type="entry name" value="Thiamine_Salvage_TenA"/>
</dbReference>
<protein>
    <submittedName>
        <fullName evidence="1">Uncharacterized protein</fullName>
    </submittedName>
</protein>
<proteinExistence type="predicted"/>
<evidence type="ECO:0000313" key="1">
    <source>
        <dbReference type="EMBL" id="AQK85565.1"/>
    </source>
</evidence>